<dbReference type="PROSITE" id="PS00108">
    <property type="entry name" value="PROTEIN_KINASE_ST"/>
    <property type="match status" value="1"/>
</dbReference>
<keyword evidence="6 9" id="KW-0067">ATP-binding</keyword>
<evidence type="ECO:0000256" key="7">
    <source>
        <dbReference type="ARBA" id="ARBA00047899"/>
    </source>
</evidence>
<feature type="binding site" evidence="9">
    <location>
        <position position="46"/>
    </location>
    <ligand>
        <name>ATP</name>
        <dbReference type="ChEBI" id="CHEBI:30616"/>
    </ligand>
</feature>
<accession>A0A2A4MK12</accession>
<dbReference type="InterPro" id="IPR000719">
    <property type="entry name" value="Prot_kinase_dom"/>
</dbReference>
<sequence>MNDHLNALPSGFQIHEYELIRVLGIGGFGITYLAFDNNMDRACAIKEYLPNDLAIRGEANSVLAKSTQAQGEFDWGLDRFLFEARTLAKFDHRNIVKVYRSFTEHGTGYIVMEYAEGDTLSEYFKRKGVLTETEIKSVLMPILEGLQRVHASDFLHRDIKPGNIILRDSDNSAVLLDFGSARQAIGIKSKSVTAIVSAGYAPIEQYSSKGNQGPWTDIYALGALCYRALSGEVPDDATERIRRDPLVPLGEKCDGISDNFLKAVAWALRVDEEDRPQHISQWLAVLKGEQSIPDIGSANGAATPVSDATALADKNVASEQETAQLTAGTESHSPKQPFYLAAGIGLVATVLVAGYLFLDSGGSEDQIRVDGETIDGGTTDGEAIGSETIVDTIVVDDRNEVVSEISEPRVQLISAGSFDMGDVLGVGEADELPVHEVFLGRDFYITNHEISIR</sequence>
<dbReference type="CDD" id="cd14014">
    <property type="entry name" value="STKc_PknB_like"/>
    <property type="match status" value="1"/>
</dbReference>
<dbReference type="PROSITE" id="PS00107">
    <property type="entry name" value="PROTEIN_KINASE_ATP"/>
    <property type="match status" value="1"/>
</dbReference>
<evidence type="ECO:0000256" key="9">
    <source>
        <dbReference type="PROSITE-ProRule" id="PRU10141"/>
    </source>
</evidence>
<keyword evidence="3" id="KW-0808">Transferase</keyword>
<evidence type="ECO:0000259" key="11">
    <source>
        <dbReference type="PROSITE" id="PS50011"/>
    </source>
</evidence>
<feature type="domain" description="Protein kinase" evidence="11">
    <location>
        <begin position="17"/>
        <end position="292"/>
    </location>
</feature>
<evidence type="ECO:0000256" key="3">
    <source>
        <dbReference type="ARBA" id="ARBA00022679"/>
    </source>
</evidence>
<evidence type="ECO:0000313" key="13">
    <source>
        <dbReference type="Proteomes" id="UP000218172"/>
    </source>
</evidence>
<dbReference type="InterPro" id="IPR008271">
    <property type="entry name" value="Ser/Thr_kinase_AS"/>
</dbReference>
<dbReference type="Pfam" id="PF00069">
    <property type="entry name" value="Pkinase"/>
    <property type="match status" value="1"/>
</dbReference>
<dbReference type="InterPro" id="IPR017441">
    <property type="entry name" value="Protein_kinase_ATP_BS"/>
</dbReference>
<keyword evidence="10" id="KW-0812">Transmembrane</keyword>
<evidence type="ECO:0000256" key="6">
    <source>
        <dbReference type="ARBA" id="ARBA00022840"/>
    </source>
</evidence>
<reference evidence="13" key="1">
    <citation type="submission" date="2017-08" db="EMBL/GenBank/DDBJ databases">
        <title>A dynamic microbial community with high functional redundancy inhabits the cold, oxic subseafloor aquifer.</title>
        <authorList>
            <person name="Tully B.J."/>
            <person name="Wheat C.G."/>
            <person name="Glazer B.T."/>
            <person name="Huber J.A."/>
        </authorList>
    </citation>
    <scope>NUCLEOTIDE SEQUENCE [LARGE SCALE GENOMIC DNA]</scope>
</reference>
<evidence type="ECO:0000313" key="12">
    <source>
        <dbReference type="EMBL" id="PCH59956.1"/>
    </source>
</evidence>
<feature type="transmembrane region" description="Helical" evidence="10">
    <location>
        <begin position="338"/>
        <end position="358"/>
    </location>
</feature>
<organism evidence="12 13">
    <name type="scientific">SAR86 cluster bacterium</name>
    <dbReference type="NCBI Taxonomy" id="2030880"/>
    <lineage>
        <taxon>Bacteria</taxon>
        <taxon>Pseudomonadati</taxon>
        <taxon>Pseudomonadota</taxon>
        <taxon>Gammaproteobacteria</taxon>
        <taxon>SAR86 cluster</taxon>
    </lineage>
</organism>
<keyword evidence="4 9" id="KW-0547">Nucleotide-binding</keyword>
<evidence type="ECO:0000256" key="10">
    <source>
        <dbReference type="SAM" id="Phobius"/>
    </source>
</evidence>
<dbReference type="PROSITE" id="PS50011">
    <property type="entry name" value="PROTEIN_KINASE_DOM"/>
    <property type="match status" value="1"/>
</dbReference>
<keyword evidence="2" id="KW-0723">Serine/threonine-protein kinase</keyword>
<dbReference type="GO" id="GO:0005524">
    <property type="term" value="F:ATP binding"/>
    <property type="evidence" value="ECO:0007669"/>
    <property type="project" value="UniProtKB-UniRule"/>
</dbReference>
<dbReference type="PANTHER" id="PTHR24363:SF0">
    <property type="entry name" value="SERINE_THREONINE KINASE LIKE DOMAIN CONTAINING 1"/>
    <property type="match status" value="1"/>
</dbReference>
<gene>
    <name evidence="12" type="ORF">COC19_06490</name>
</gene>
<dbReference type="GO" id="GO:0004674">
    <property type="term" value="F:protein serine/threonine kinase activity"/>
    <property type="evidence" value="ECO:0007669"/>
    <property type="project" value="UniProtKB-KW"/>
</dbReference>
<dbReference type="PANTHER" id="PTHR24363">
    <property type="entry name" value="SERINE/THREONINE PROTEIN KINASE"/>
    <property type="match status" value="1"/>
</dbReference>
<evidence type="ECO:0000256" key="4">
    <source>
        <dbReference type="ARBA" id="ARBA00022741"/>
    </source>
</evidence>
<evidence type="ECO:0000256" key="1">
    <source>
        <dbReference type="ARBA" id="ARBA00012513"/>
    </source>
</evidence>
<dbReference type="EC" id="2.7.11.1" evidence="1"/>
<keyword evidence="10" id="KW-0472">Membrane</keyword>
<evidence type="ECO:0000256" key="8">
    <source>
        <dbReference type="ARBA" id="ARBA00048679"/>
    </source>
</evidence>
<comment type="caution">
    <text evidence="12">The sequence shown here is derived from an EMBL/GenBank/DDBJ whole genome shotgun (WGS) entry which is preliminary data.</text>
</comment>
<evidence type="ECO:0000256" key="5">
    <source>
        <dbReference type="ARBA" id="ARBA00022777"/>
    </source>
</evidence>
<dbReference type="Proteomes" id="UP000218172">
    <property type="component" value="Unassembled WGS sequence"/>
</dbReference>
<proteinExistence type="predicted"/>
<comment type="catalytic activity">
    <reaction evidence="7">
        <text>L-threonyl-[protein] + ATP = O-phospho-L-threonyl-[protein] + ADP + H(+)</text>
        <dbReference type="Rhea" id="RHEA:46608"/>
        <dbReference type="Rhea" id="RHEA-COMP:11060"/>
        <dbReference type="Rhea" id="RHEA-COMP:11605"/>
        <dbReference type="ChEBI" id="CHEBI:15378"/>
        <dbReference type="ChEBI" id="CHEBI:30013"/>
        <dbReference type="ChEBI" id="CHEBI:30616"/>
        <dbReference type="ChEBI" id="CHEBI:61977"/>
        <dbReference type="ChEBI" id="CHEBI:456216"/>
        <dbReference type="EC" id="2.7.11.1"/>
    </reaction>
</comment>
<dbReference type="SMART" id="SM00220">
    <property type="entry name" value="S_TKc"/>
    <property type="match status" value="1"/>
</dbReference>
<protein>
    <recommendedName>
        <fullName evidence="1">non-specific serine/threonine protein kinase</fullName>
        <ecNumber evidence="1">2.7.11.1</ecNumber>
    </recommendedName>
</protein>
<comment type="catalytic activity">
    <reaction evidence="8">
        <text>L-seryl-[protein] + ATP = O-phospho-L-seryl-[protein] + ADP + H(+)</text>
        <dbReference type="Rhea" id="RHEA:17989"/>
        <dbReference type="Rhea" id="RHEA-COMP:9863"/>
        <dbReference type="Rhea" id="RHEA-COMP:11604"/>
        <dbReference type="ChEBI" id="CHEBI:15378"/>
        <dbReference type="ChEBI" id="CHEBI:29999"/>
        <dbReference type="ChEBI" id="CHEBI:30616"/>
        <dbReference type="ChEBI" id="CHEBI:83421"/>
        <dbReference type="ChEBI" id="CHEBI:456216"/>
        <dbReference type="EC" id="2.7.11.1"/>
    </reaction>
</comment>
<evidence type="ECO:0000256" key="2">
    <source>
        <dbReference type="ARBA" id="ARBA00022527"/>
    </source>
</evidence>
<dbReference type="InterPro" id="IPR011009">
    <property type="entry name" value="Kinase-like_dom_sf"/>
</dbReference>
<dbReference type="SUPFAM" id="SSF56112">
    <property type="entry name" value="Protein kinase-like (PK-like)"/>
    <property type="match status" value="1"/>
</dbReference>
<keyword evidence="10" id="KW-1133">Transmembrane helix</keyword>
<keyword evidence="5" id="KW-0418">Kinase</keyword>
<dbReference type="AlphaFoldDB" id="A0A2A4MK12"/>
<name>A0A2A4MK12_9GAMM</name>
<dbReference type="Gene3D" id="1.10.510.10">
    <property type="entry name" value="Transferase(Phosphotransferase) domain 1"/>
    <property type="match status" value="1"/>
</dbReference>
<dbReference type="EMBL" id="NVQR01000103">
    <property type="protein sequence ID" value="PCH59956.1"/>
    <property type="molecule type" value="Genomic_DNA"/>
</dbReference>